<proteinExistence type="predicted"/>
<accession>A0ABW9ZT69</accession>
<name>A0ABW9ZT69_9BACT</name>
<keyword evidence="1" id="KW-0732">Signal</keyword>
<comment type="caution">
    <text evidence="2">The sequence shown here is derived from an EMBL/GenBank/DDBJ whole genome shotgun (WGS) entry which is preliminary data.</text>
</comment>
<dbReference type="EMBL" id="JAACJS010000012">
    <property type="protein sequence ID" value="NCI50311.1"/>
    <property type="molecule type" value="Genomic_DNA"/>
</dbReference>
<dbReference type="Proteomes" id="UP000753802">
    <property type="component" value="Unassembled WGS sequence"/>
</dbReference>
<gene>
    <name evidence="2" type="ORF">GWC95_10290</name>
</gene>
<evidence type="ECO:0000313" key="3">
    <source>
        <dbReference type="Proteomes" id="UP000753802"/>
    </source>
</evidence>
<sequence length="725" mass="73020">MYKAFCNALMVCCILFSLPAYSATYYSRTSGTFNTPGTWSVNPGGFPTNGATLANGDIFIIQNNHTVTMNATRTIGQLTINSGGTLAFQTYTLTISGNCLNNGTMSGSTGQITVNTSTFTNNGTFTYTSGRINQTTGDLINSGSITGTSGRITHTSGDLNNTSTGTILFTATAVITLGTGNLVNANSSASVDFGSAAITISGTAATQSIGGFVTDGRVSCTKTSGIATFTGDVTSNGLTMNGAGTLDLGVGLNHTTIGTVILTSGTLNGGSSTLNVNVVSTSAWGGSNAAVFVPGTGTVNLGAAGAQRLSASGTKTFYNLTFSNSGLKTVVVTTNVTNVFSIEGSATASAAPAYGASASLRYNTATPRTAGVEWITPFAATGGVIIDNTGTISANGNKVFNEGVPLTINTGATFNAGSNDLTFNGDFINNGTWTASAGDVTISGAVGQDIGGFTTSGQVLIAKTNGTAILQGDVNGGAFTMNSSGGILRLGSGHTHTFTGTWTNTDGTLRCNTSTLNIAGAISGSAITFTPNNGTVNFTGAMAQAIPAFNYNNIGFSGAGIKTLTGTTTVDEVLTIQPASELDLGTYTLNLGGAGTPLVNNGVFTAGTSTVNYTNATSATIAAVDYYNLDGSGGDRTFATTGDIGIGGSFTPGSGNYTVTNSTVDFNSSGIQTIPAFTFYNLKVSNAGIKHILASTKVVCQAIDINDDASVEINADGGGKLDVVQ</sequence>
<evidence type="ECO:0000256" key="1">
    <source>
        <dbReference type="SAM" id="SignalP"/>
    </source>
</evidence>
<evidence type="ECO:0008006" key="4">
    <source>
        <dbReference type="Google" id="ProtNLM"/>
    </source>
</evidence>
<feature type="chain" id="PRO_5045656930" description="Autotransporter-associated beta strand repeat-containing protein" evidence="1">
    <location>
        <begin position="23"/>
        <end position="725"/>
    </location>
</feature>
<feature type="signal peptide" evidence="1">
    <location>
        <begin position="1"/>
        <end position="22"/>
    </location>
</feature>
<reference evidence="2 3" key="1">
    <citation type="submission" date="2020-01" db="EMBL/GenBank/DDBJ databases">
        <title>Genome analysis.</title>
        <authorList>
            <person name="Wu S."/>
            <person name="Wang G."/>
        </authorList>
    </citation>
    <scope>NUCLEOTIDE SEQUENCE [LARGE SCALE GENOMIC DNA]</scope>
    <source>
        <strain evidence="2 3">SYL130</strain>
    </source>
</reference>
<protein>
    <recommendedName>
        <fullName evidence="4">Autotransporter-associated beta strand repeat-containing protein</fullName>
    </recommendedName>
</protein>
<keyword evidence="3" id="KW-1185">Reference proteome</keyword>
<organism evidence="2 3">
    <name type="scientific">Sediminibacterium roseum</name>
    <dbReference type="NCBI Taxonomy" id="1978412"/>
    <lineage>
        <taxon>Bacteria</taxon>
        <taxon>Pseudomonadati</taxon>
        <taxon>Bacteroidota</taxon>
        <taxon>Chitinophagia</taxon>
        <taxon>Chitinophagales</taxon>
        <taxon>Chitinophagaceae</taxon>
        <taxon>Sediminibacterium</taxon>
    </lineage>
</organism>
<evidence type="ECO:0000313" key="2">
    <source>
        <dbReference type="EMBL" id="NCI50311.1"/>
    </source>
</evidence>
<dbReference type="RefSeq" id="WP_161818614.1">
    <property type="nucleotide sequence ID" value="NZ_JAACJS010000012.1"/>
</dbReference>